<dbReference type="Proteomes" id="UP001280121">
    <property type="component" value="Unassembled WGS sequence"/>
</dbReference>
<dbReference type="EMBL" id="JANJYI010000004">
    <property type="protein sequence ID" value="KAK2654250.1"/>
    <property type="molecule type" value="Genomic_DNA"/>
</dbReference>
<evidence type="ECO:0000313" key="2">
    <source>
        <dbReference type="EMBL" id="KAK2654250.1"/>
    </source>
</evidence>
<dbReference type="Pfam" id="PF13456">
    <property type="entry name" value="RVT_3"/>
    <property type="match status" value="1"/>
</dbReference>
<comment type="caution">
    <text evidence="2">The sequence shown here is derived from an EMBL/GenBank/DDBJ whole genome shotgun (WGS) entry which is preliminary data.</text>
</comment>
<dbReference type="GO" id="GO:0004523">
    <property type="term" value="F:RNA-DNA hybrid ribonuclease activity"/>
    <property type="evidence" value="ECO:0007669"/>
    <property type="project" value="InterPro"/>
</dbReference>
<proteinExistence type="predicted"/>
<gene>
    <name evidence="2" type="ORF">Ddye_014106</name>
</gene>
<dbReference type="AlphaFoldDB" id="A0AAE0CK74"/>
<feature type="domain" description="RNase H type-1" evidence="1">
    <location>
        <begin position="62"/>
        <end position="122"/>
    </location>
</feature>
<accession>A0AAE0CK74</accession>
<evidence type="ECO:0000259" key="1">
    <source>
        <dbReference type="Pfam" id="PF13456"/>
    </source>
</evidence>
<reference evidence="2" key="1">
    <citation type="journal article" date="2023" name="Plant J.">
        <title>Genome sequences and population genomics provide insights into the demographic history, inbreeding, and mutation load of two 'living fossil' tree species of Dipteronia.</title>
        <authorList>
            <person name="Feng Y."/>
            <person name="Comes H.P."/>
            <person name="Chen J."/>
            <person name="Zhu S."/>
            <person name="Lu R."/>
            <person name="Zhang X."/>
            <person name="Li P."/>
            <person name="Qiu J."/>
            <person name="Olsen K.M."/>
            <person name="Qiu Y."/>
        </authorList>
    </citation>
    <scope>NUCLEOTIDE SEQUENCE</scope>
    <source>
        <strain evidence="2">KIB01</strain>
    </source>
</reference>
<name>A0AAE0CK74_9ROSI</name>
<evidence type="ECO:0000313" key="3">
    <source>
        <dbReference type="Proteomes" id="UP001280121"/>
    </source>
</evidence>
<dbReference type="InterPro" id="IPR002156">
    <property type="entry name" value="RNaseH_domain"/>
</dbReference>
<sequence length="125" mass="13926">MQVPVEWPFYHQVMSSDLGDDLRLTWRKPMCPKCDRRGARCGFKSISSLEVGCSYGHDEPLPEAVALQRGLVMARDASLWPCDVEVDAQAVVKLVSSSIVPCSEFALVVQDIKFQLPDSPNCQNK</sequence>
<protein>
    <recommendedName>
        <fullName evidence="1">RNase H type-1 domain-containing protein</fullName>
    </recommendedName>
</protein>
<organism evidence="2 3">
    <name type="scientific">Dipteronia dyeriana</name>
    <dbReference type="NCBI Taxonomy" id="168575"/>
    <lineage>
        <taxon>Eukaryota</taxon>
        <taxon>Viridiplantae</taxon>
        <taxon>Streptophyta</taxon>
        <taxon>Embryophyta</taxon>
        <taxon>Tracheophyta</taxon>
        <taxon>Spermatophyta</taxon>
        <taxon>Magnoliopsida</taxon>
        <taxon>eudicotyledons</taxon>
        <taxon>Gunneridae</taxon>
        <taxon>Pentapetalae</taxon>
        <taxon>rosids</taxon>
        <taxon>malvids</taxon>
        <taxon>Sapindales</taxon>
        <taxon>Sapindaceae</taxon>
        <taxon>Hippocastanoideae</taxon>
        <taxon>Acereae</taxon>
        <taxon>Dipteronia</taxon>
    </lineage>
</organism>
<dbReference type="GO" id="GO:0003676">
    <property type="term" value="F:nucleic acid binding"/>
    <property type="evidence" value="ECO:0007669"/>
    <property type="project" value="InterPro"/>
</dbReference>
<keyword evidence="3" id="KW-1185">Reference proteome</keyword>